<comment type="caution">
    <text evidence="3">The sequence shown here is derived from an EMBL/GenBank/DDBJ whole genome shotgun (WGS) entry which is preliminary data.</text>
</comment>
<proteinExistence type="predicted"/>
<evidence type="ECO:0000313" key="3">
    <source>
        <dbReference type="EMBL" id="KPM82638.1"/>
    </source>
</evidence>
<evidence type="ECO:0000259" key="2">
    <source>
        <dbReference type="Pfam" id="PF01627"/>
    </source>
</evidence>
<name>A0A0P7DU46_9GAMM</name>
<protein>
    <submittedName>
        <fullName evidence="4">Hpt domain-containing protein</fullName>
    </submittedName>
</protein>
<keyword evidence="6" id="KW-1185">Reference proteome</keyword>
<dbReference type="Gene3D" id="1.20.120.160">
    <property type="entry name" value="HPT domain"/>
    <property type="match status" value="1"/>
</dbReference>
<evidence type="ECO:0000313" key="4">
    <source>
        <dbReference type="EMBL" id="MEJ6494664.1"/>
    </source>
</evidence>
<evidence type="ECO:0000313" key="5">
    <source>
        <dbReference type="Proteomes" id="UP000050378"/>
    </source>
</evidence>
<feature type="domain" description="HPt" evidence="2">
    <location>
        <begin position="21"/>
        <end position="94"/>
    </location>
</feature>
<dbReference type="AlphaFoldDB" id="A0A0P7DU46"/>
<keyword evidence="1" id="KW-0902">Two-component regulatory system</keyword>
<dbReference type="GO" id="GO:0004672">
    <property type="term" value="F:protein kinase activity"/>
    <property type="evidence" value="ECO:0007669"/>
    <property type="project" value="UniProtKB-ARBA"/>
</dbReference>
<dbReference type="Proteomes" id="UP000050378">
    <property type="component" value="Unassembled WGS sequence"/>
</dbReference>
<dbReference type="InterPro" id="IPR008207">
    <property type="entry name" value="Sig_transdc_His_kin_Hpt_dom"/>
</dbReference>
<organism evidence="3 5">
    <name type="scientific">Pseudoalteromonas lipolytica</name>
    <dbReference type="NCBI Taxonomy" id="570156"/>
    <lineage>
        <taxon>Bacteria</taxon>
        <taxon>Pseudomonadati</taxon>
        <taxon>Pseudomonadota</taxon>
        <taxon>Gammaproteobacteria</taxon>
        <taxon>Alteromonadales</taxon>
        <taxon>Pseudoalteromonadaceae</taxon>
        <taxon>Pseudoalteromonas</taxon>
    </lineage>
</organism>
<dbReference type="GO" id="GO:0000160">
    <property type="term" value="P:phosphorelay signal transduction system"/>
    <property type="evidence" value="ECO:0007669"/>
    <property type="project" value="UniProtKB-KW"/>
</dbReference>
<gene>
    <name evidence="3" type="ORF">AOG27_15110</name>
    <name evidence="4" type="ORF">PQI24_01385</name>
</gene>
<dbReference type="RefSeq" id="WP_054553841.1">
    <property type="nucleotide sequence ID" value="NZ_JAQPZS010000001.1"/>
</dbReference>
<accession>A0A0P7DU46</accession>
<dbReference type="SUPFAM" id="SSF47226">
    <property type="entry name" value="Histidine-containing phosphotransfer domain, HPT domain"/>
    <property type="match status" value="1"/>
</dbReference>
<reference evidence="4 6" key="2">
    <citation type="submission" date="2023-01" db="EMBL/GenBank/DDBJ databases">
        <title>Trichodesmium-associated heterotrophic epibiont bacteria.</title>
        <authorList>
            <person name="Cleveland C.S."/>
            <person name="Webb E.A."/>
        </authorList>
    </citation>
    <scope>NUCLEOTIDE SEQUENCE [LARGE SCALE GENOMIC DNA]</scope>
    <source>
        <strain evidence="4 6">USCH2</strain>
    </source>
</reference>
<dbReference type="Pfam" id="PF01627">
    <property type="entry name" value="Hpt"/>
    <property type="match status" value="1"/>
</dbReference>
<reference evidence="3 5" key="1">
    <citation type="submission" date="2015-09" db="EMBL/GenBank/DDBJ databases">
        <title>Draft Genome Sequence of Pseudoalteromonas lipolytica UCD-48B.</title>
        <authorList>
            <person name="Krusor M."/>
            <person name="Coil D.A."/>
            <person name="Lang J.M."/>
            <person name="Eisen J.A."/>
            <person name="Alexiev A."/>
        </authorList>
    </citation>
    <scope>NUCLEOTIDE SEQUENCE [LARGE SCALE GENOMIC DNA]</scope>
    <source>
        <strain evidence="3 5">UCD-48B</strain>
    </source>
</reference>
<dbReference type="EMBL" id="JAQPZS010000001">
    <property type="protein sequence ID" value="MEJ6494664.1"/>
    <property type="molecule type" value="Genomic_DNA"/>
</dbReference>
<dbReference type="EMBL" id="LJTC01000010">
    <property type="protein sequence ID" value="KPM82638.1"/>
    <property type="molecule type" value="Genomic_DNA"/>
</dbReference>
<dbReference type="InterPro" id="IPR036641">
    <property type="entry name" value="HPT_dom_sf"/>
</dbReference>
<evidence type="ECO:0000256" key="1">
    <source>
        <dbReference type="ARBA" id="ARBA00023012"/>
    </source>
</evidence>
<dbReference type="OrthoDB" id="6313290at2"/>
<evidence type="ECO:0000313" key="6">
    <source>
        <dbReference type="Proteomes" id="UP001377972"/>
    </source>
</evidence>
<sequence length="110" mass="12042">MIDTATFAQLQQDVGEDLAKQLLQVYLTESTQIVNDIADTTKQATISLNAHSLKSSSRSYGALSVGSIAEQIEHKAKAEQFDHELHDLIETLQDQFSLTLKHGNSLISSA</sequence>
<dbReference type="Proteomes" id="UP001377972">
    <property type="component" value="Unassembled WGS sequence"/>
</dbReference>